<name>A0A7V4U1M6_CALAY</name>
<reference evidence="1" key="1">
    <citation type="journal article" date="2020" name="mSystems">
        <title>Genome- and Community-Level Interaction Insights into Carbon Utilization and Element Cycling Functions of Hydrothermarchaeota in Hydrothermal Sediment.</title>
        <authorList>
            <person name="Zhou Z."/>
            <person name="Liu Y."/>
            <person name="Xu W."/>
            <person name="Pan J."/>
            <person name="Luo Z.H."/>
            <person name="Li M."/>
        </authorList>
    </citation>
    <scope>NUCLEOTIDE SEQUENCE [LARGE SCALE GENOMIC DNA]</scope>
    <source>
        <strain evidence="1">HyVt-577</strain>
    </source>
</reference>
<evidence type="ECO:0000313" key="1">
    <source>
        <dbReference type="EMBL" id="HGY55978.1"/>
    </source>
</evidence>
<protein>
    <submittedName>
        <fullName evidence="1">Uncharacterized protein</fullName>
    </submittedName>
</protein>
<comment type="caution">
    <text evidence="1">The sequence shown here is derived from an EMBL/GenBank/DDBJ whole genome shotgun (WGS) entry which is preliminary data.</text>
</comment>
<gene>
    <name evidence="1" type="ORF">ENK44_09765</name>
</gene>
<dbReference type="Proteomes" id="UP000885779">
    <property type="component" value="Unassembled WGS sequence"/>
</dbReference>
<dbReference type="AlphaFoldDB" id="A0A7V4U1M6"/>
<organism evidence="1">
    <name type="scientific">Caldithrix abyssi</name>
    <dbReference type="NCBI Taxonomy" id="187145"/>
    <lineage>
        <taxon>Bacteria</taxon>
        <taxon>Pseudomonadati</taxon>
        <taxon>Calditrichota</taxon>
        <taxon>Calditrichia</taxon>
        <taxon>Calditrichales</taxon>
        <taxon>Calditrichaceae</taxon>
        <taxon>Caldithrix</taxon>
    </lineage>
</organism>
<dbReference type="EMBL" id="DRQG01000090">
    <property type="protein sequence ID" value="HGY55978.1"/>
    <property type="molecule type" value="Genomic_DNA"/>
</dbReference>
<sequence>MSKKTWLMLFLPLLLFAQYRGERVVEKSFEPADYFFRSYYLNPYNLKDFGQAAAGLLDNPFLNLRLNPAALRPDSSRNTFVYLDFRGDREEIVPYGGYRPFLYNSYDRAAVVIDPRWYSTVVTQPQPIFSLGLLLYPFGKSVQLSATWQVLYRVGPYFQTPAWIYNARYGYDYAGRAMVSADVPVVDRRGGDDEMIDFGQRASAFLSWALSSRWQAGVGANWVLNRREGVYGRFYNPPYSTSEEQTLQYNRSYREKYQDYGHSDISAGLLYRREEIGEAGVSLGYLKGKVKQRYALGDSSLYDNRPGSEPDNWYFSYRRNRENQNWRHDGQVWHGTLHFTLNLAPQRRLRGYYTYRQTQIELTNSSVIFDTSRYASHSNNAWYDSQYLSWSVVDDQRKGSGKKKRYEHEAQLSLLLNETARTQIYLGLYFKRSRMEIISREPALVNNRSYYYHYFHNYEQDKTHIYTNRYRLYEDKELEWIYTAWRQTVQIPVMLRFKLGENWHLMLSANKIWRLWRIEDQTTAYFTVRRKEHNGTVDEETYFGERYREPDRTFSENYVQVLCGLDVDVSEHFKVRMLVDPEAEPDLHVAEWWLAFELSL</sequence>
<proteinExistence type="predicted"/>
<accession>A0A7V4U1M6</accession>